<dbReference type="KEGG" id="nsh:GXM_00447"/>
<sequence>MSGEQLDPEKLAGRPVKLVRNRIAAKGARLLFRELIQVHNKLLE</sequence>
<reference evidence="1 2" key="1">
    <citation type="submission" date="2019-10" db="EMBL/GenBank/DDBJ databases">
        <title>Genomic and transcriptomic insights into the perfect genentic adaptation of a filamentous nitrogen-fixing cyanobacterium to rice fields.</title>
        <authorList>
            <person name="Chen Z."/>
        </authorList>
    </citation>
    <scope>NUCLEOTIDE SEQUENCE [LARGE SCALE GENOMIC DNA]</scope>
    <source>
        <strain evidence="1">CCNUC1</strain>
    </source>
</reference>
<organism evidence="1 2">
    <name type="scientific">Nostoc sphaeroides CCNUC1</name>
    <dbReference type="NCBI Taxonomy" id="2653204"/>
    <lineage>
        <taxon>Bacteria</taxon>
        <taxon>Bacillati</taxon>
        <taxon>Cyanobacteriota</taxon>
        <taxon>Cyanophyceae</taxon>
        <taxon>Nostocales</taxon>
        <taxon>Nostocaceae</taxon>
        <taxon>Nostoc</taxon>
    </lineage>
</organism>
<evidence type="ECO:0000313" key="2">
    <source>
        <dbReference type="Proteomes" id="UP000326678"/>
    </source>
</evidence>
<evidence type="ECO:0000313" key="1">
    <source>
        <dbReference type="EMBL" id="QFS42974.1"/>
    </source>
</evidence>
<dbReference type="AlphaFoldDB" id="A0A5P8VRQ7"/>
<name>A0A5P8VRQ7_9NOSO</name>
<keyword evidence="2" id="KW-1185">Reference proteome</keyword>
<dbReference type="Proteomes" id="UP000326678">
    <property type="component" value="Chromosome Gxm1"/>
</dbReference>
<dbReference type="EMBL" id="CP045226">
    <property type="protein sequence ID" value="QFS42974.1"/>
    <property type="molecule type" value="Genomic_DNA"/>
</dbReference>
<dbReference type="RefSeq" id="WP_267255549.1">
    <property type="nucleotide sequence ID" value="NZ_CP045226.1"/>
</dbReference>
<proteinExistence type="predicted"/>
<gene>
    <name evidence="1" type="ORF">GXM_00447</name>
</gene>
<protein>
    <submittedName>
        <fullName evidence="1">IS110 family transposase</fullName>
    </submittedName>
</protein>
<accession>A0A5P8VRQ7</accession>